<feature type="compositionally biased region" description="Polar residues" evidence="1">
    <location>
        <begin position="178"/>
        <end position="195"/>
    </location>
</feature>
<dbReference type="RefSeq" id="WP_055671430.1">
    <property type="nucleotide sequence ID" value="NZ_CXWD01000005.1"/>
</dbReference>
<dbReference type="PANTHER" id="PTHR38766">
    <property type="entry name" value="FLAGELLAR PROTEIN FLIO"/>
    <property type="match status" value="1"/>
</dbReference>
<evidence type="ECO:0000313" key="3">
    <source>
        <dbReference type="EMBL" id="CTQ68191.1"/>
    </source>
</evidence>
<feature type="compositionally biased region" description="Pro residues" evidence="1">
    <location>
        <begin position="156"/>
        <end position="168"/>
    </location>
</feature>
<feature type="compositionally biased region" description="Polar residues" evidence="1">
    <location>
        <begin position="107"/>
        <end position="117"/>
    </location>
</feature>
<feature type="region of interest" description="Disordered" evidence="1">
    <location>
        <begin position="104"/>
        <end position="407"/>
    </location>
</feature>
<proteinExistence type="predicted"/>
<evidence type="ECO:0000256" key="1">
    <source>
        <dbReference type="SAM" id="MobiDB-lite"/>
    </source>
</evidence>
<dbReference type="Proteomes" id="UP000053235">
    <property type="component" value="Unassembled WGS sequence"/>
</dbReference>
<dbReference type="PANTHER" id="PTHR38766:SF1">
    <property type="entry name" value="FLAGELLAR PROTEIN FLIO"/>
    <property type="match status" value="1"/>
</dbReference>
<keyword evidence="3" id="KW-0966">Cell projection</keyword>
<gene>
    <name evidence="3" type="ORF">LAX5112_01669</name>
</gene>
<dbReference type="STRING" id="388408.LAX5112_01669"/>
<organism evidence="3 4">
    <name type="scientific">Roseibium alexandrii</name>
    <dbReference type="NCBI Taxonomy" id="388408"/>
    <lineage>
        <taxon>Bacteria</taxon>
        <taxon>Pseudomonadati</taxon>
        <taxon>Pseudomonadota</taxon>
        <taxon>Alphaproteobacteria</taxon>
        <taxon>Hyphomicrobiales</taxon>
        <taxon>Stappiaceae</taxon>
        <taxon>Roseibium</taxon>
    </lineage>
</organism>
<keyword evidence="3" id="KW-0282">Flagellum</keyword>
<name>A0A0M7A0S9_9HYPH</name>
<feature type="compositionally biased region" description="Polar residues" evidence="1">
    <location>
        <begin position="212"/>
        <end position="222"/>
    </location>
</feature>
<dbReference type="AlphaFoldDB" id="A0A0M7A0S9"/>
<evidence type="ECO:0000256" key="2">
    <source>
        <dbReference type="SAM" id="Phobius"/>
    </source>
</evidence>
<feature type="compositionally biased region" description="Low complexity" evidence="1">
    <location>
        <begin position="375"/>
        <end position="386"/>
    </location>
</feature>
<keyword evidence="3" id="KW-0969">Cilium</keyword>
<feature type="transmembrane region" description="Helical" evidence="2">
    <location>
        <begin position="20"/>
        <end position="39"/>
    </location>
</feature>
<dbReference type="InterPro" id="IPR052205">
    <property type="entry name" value="FliO/MopB"/>
</dbReference>
<evidence type="ECO:0000313" key="4">
    <source>
        <dbReference type="Proteomes" id="UP000053235"/>
    </source>
</evidence>
<feature type="region of interest" description="Disordered" evidence="1">
    <location>
        <begin position="436"/>
        <end position="502"/>
    </location>
</feature>
<protein>
    <submittedName>
        <fullName evidence="3">Flagellar biosynthetic protein FliO</fullName>
    </submittedName>
</protein>
<keyword evidence="4" id="KW-1185">Reference proteome</keyword>
<dbReference type="EMBL" id="CXWD01000005">
    <property type="protein sequence ID" value="CTQ68191.1"/>
    <property type="molecule type" value="Genomic_DNA"/>
</dbReference>
<feature type="compositionally biased region" description="Polar residues" evidence="1">
    <location>
        <begin position="485"/>
        <end position="495"/>
    </location>
</feature>
<feature type="compositionally biased region" description="Basic and acidic residues" evidence="1">
    <location>
        <begin position="440"/>
        <end position="484"/>
    </location>
</feature>
<dbReference type="OrthoDB" id="8456606at2"/>
<keyword evidence="2" id="KW-0812">Transmembrane</keyword>
<reference evidence="4" key="1">
    <citation type="submission" date="2015-07" db="EMBL/GenBank/DDBJ databases">
        <authorList>
            <person name="Rodrigo-Torres Lidia"/>
            <person name="Arahal R.David."/>
        </authorList>
    </citation>
    <scope>NUCLEOTIDE SEQUENCE [LARGE SCALE GENOMIC DNA]</scope>
    <source>
        <strain evidence="4">CECT 5112</strain>
    </source>
</reference>
<accession>A0A0M7A0S9</accession>
<feature type="compositionally biased region" description="Low complexity" evidence="1">
    <location>
        <begin position="290"/>
        <end position="302"/>
    </location>
</feature>
<keyword evidence="2" id="KW-0472">Membrane</keyword>
<sequence length="520" mass="54701">MYNWIQNTFQVGESVAQGLALIISLAVVLALFGLFIFIIKRLMGGRITQSRGRQPRIGLMDSAAIDNRRRLLLVRRDNIEHLILVGGPTDVVVEQNIIRNTPLAAGQTRTGTHQATAQAGGIKAPLAPGPDIPLTPEDSAAAQQPHQAPDLKAPAQPAPPTAPVPAPVTPVESAPKVPNTSAVQPRQVPQPSSATAPAKPQTLAGSPRPSMGSISQNKSVQPVRTRPAEHTTAPGLADPQTPQVTVAPASPFSNDKAPPLSASTVTATKPELDSSAHVLSATKDEAPKPASRLSNSLSSLARPFSPKDRPSYGAAKISPPASGPAARAKTALVTPVETDASQKPVEPVLSPKINTETQSKETLKGSSQQAEKPEIAATAEPVAETPAEPKKPNDNSPSAEKADLTNVMAESIEKELFDEPATNTTVTEPQEVVATALEPTEEKPADIVVETKETDEKKDAHHVSEPDRVAEAADKTGEDKKEIGTSKQTQATQDQGIGDRNPIEAEMAKILDELGGQPKQ</sequence>
<keyword evidence="2" id="KW-1133">Transmembrane helix</keyword>